<dbReference type="EMBL" id="LSMT01000084">
    <property type="protein sequence ID" value="PFX28400.1"/>
    <property type="molecule type" value="Genomic_DNA"/>
</dbReference>
<gene>
    <name evidence="2" type="ORF">AWC38_SpisGene6902</name>
</gene>
<feature type="compositionally biased region" description="Basic and acidic residues" evidence="1">
    <location>
        <begin position="321"/>
        <end position="337"/>
    </location>
</feature>
<evidence type="ECO:0008006" key="4">
    <source>
        <dbReference type="Google" id="ProtNLM"/>
    </source>
</evidence>
<feature type="compositionally biased region" description="Basic and acidic residues" evidence="1">
    <location>
        <begin position="894"/>
        <end position="907"/>
    </location>
</feature>
<proteinExistence type="predicted"/>
<feature type="region of interest" description="Disordered" evidence="1">
    <location>
        <begin position="856"/>
        <end position="908"/>
    </location>
</feature>
<feature type="region of interest" description="Disordered" evidence="1">
    <location>
        <begin position="319"/>
        <end position="347"/>
    </location>
</feature>
<evidence type="ECO:0000313" key="2">
    <source>
        <dbReference type="EMBL" id="PFX28400.1"/>
    </source>
</evidence>
<feature type="region of interest" description="Disordered" evidence="1">
    <location>
        <begin position="60"/>
        <end position="95"/>
    </location>
</feature>
<feature type="compositionally biased region" description="Polar residues" evidence="1">
    <location>
        <begin position="81"/>
        <end position="93"/>
    </location>
</feature>
<protein>
    <recommendedName>
        <fullName evidence="4">Ig-like domain-containing protein</fullName>
    </recommendedName>
</protein>
<feature type="compositionally biased region" description="Basic and acidic residues" evidence="1">
    <location>
        <begin position="67"/>
        <end position="78"/>
    </location>
</feature>
<reference evidence="3" key="1">
    <citation type="journal article" date="2017" name="bioRxiv">
        <title>Comparative analysis of the genomes of Stylophora pistillata and Acropora digitifera provides evidence for extensive differences between species of corals.</title>
        <authorList>
            <person name="Voolstra C.R."/>
            <person name="Li Y."/>
            <person name="Liew Y.J."/>
            <person name="Baumgarten S."/>
            <person name="Zoccola D."/>
            <person name="Flot J.-F."/>
            <person name="Tambutte S."/>
            <person name="Allemand D."/>
            <person name="Aranda M."/>
        </authorList>
    </citation>
    <scope>NUCLEOTIDE SEQUENCE [LARGE SCALE GENOMIC DNA]</scope>
</reference>
<accession>A0A2B4SHR5</accession>
<sequence>MEECGEYKGRLQPGYKSVNMRNIKKEEAEEDFMFHFEHKDPGKQTPRKCIFKIDPVVCPGPPTETPEVTRRSPEENKGTGKANNDTPAGSNTLEGEKYTCATKNVNFECEAAKRVPVASNRGTSYRIKDLSANKEIEIYCCRNNCTVTKNELYGRVQVLETNPMRMTFQMLNLNEFLRLYCHVHTTSEYHSTESHTSDITTVECIRSCIGQDAYLSCQSFQQFLQTPHSLGAFLKKLGGLDISFCDDKGNCACMEECGEYKGRLQPGYKSVNMTNIKEEDAEEDFMFHFEHKDPGKQKLRKCIFKIDAVVCSGPPTGTLEVTRRSPEENKSIEKAHNDTPGSNTLESKKYTCPTKNAAFECDAAKRVPVESKRGISYKVKDVSADKELEIYCSRNNCTVTKNELHKRVQVLETNATRTTFQMLNFNESLRFYCNVHTVPEYQSTESHISDITTVECIRSCIGLKAYLSCQSFQQFLQTPNGLGAFLKKLGGSDITFCDDKGNCTCMEECGEYKGRLQPGYKSVNMRNIKKEDAEEDFMFHFEHKDPGKQTLRKCIFKIDPVVCPGPPTDAGNGTKQPPTIQRNVTTGTLKSTTSLEDAQIAPNAIPQKAFALQVLFVFSYGAVGTDIRRECINDEIALRNPHLADVIRQNAYEELTWTARDPQQRAQYEQKLSYCNKDFKCYKYNITGDYQQRIETTTVAQGVLYIKQKKFNDKLTYTCRVIQKGNKAPRDYAITVTSSANCLSSTVGESIDLSRVIHGKFSKKGVEDITWYRILQGGRKEKIVHCSPSRASCVLISCVRSCPEYLTRLKTDGLSVILTNVTPNDRGLEFQCELYPGIHGPHRAYSIKIREVAEPQEGTTIRTPEEITGGSLQDDASKGTKQPPTIPDNVAPENLKHGKEERAESRESYFLSENDVPGAVGIDIRRECINEEIPLSNPQLAGIIQENSYKELIWTVKDPEEQGQDKQKLVYCNEDFKCHKYNITGGYQQRTETVATVQGVLYIKQKKLNDKLSYTCRVIQKENKPSCDYTIMVRSSANCLSATVGKSIDLSRPIHRKFSKKGVEDITWYRILQGGRKEKIVYCSPSRVSCVLINCTRSCPEYLRRLKTDGLSVILTNVTPDDHGLEFQCEVHPGIHGIRKPYIIRVRDVAVPRAVDGTTSPSIITAPPTPANTGSYTVSNSWPAPPFQVSVILVITHFMISVRSML</sequence>
<dbReference type="OrthoDB" id="5988493at2759"/>
<organism evidence="2 3">
    <name type="scientific">Stylophora pistillata</name>
    <name type="common">Smooth cauliflower coral</name>
    <dbReference type="NCBI Taxonomy" id="50429"/>
    <lineage>
        <taxon>Eukaryota</taxon>
        <taxon>Metazoa</taxon>
        <taxon>Cnidaria</taxon>
        <taxon>Anthozoa</taxon>
        <taxon>Hexacorallia</taxon>
        <taxon>Scleractinia</taxon>
        <taxon>Astrocoeniina</taxon>
        <taxon>Pocilloporidae</taxon>
        <taxon>Stylophora</taxon>
    </lineage>
</organism>
<dbReference type="AlphaFoldDB" id="A0A2B4SHR5"/>
<comment type="caution">
    <text evidence="2">The sequence shown here is derived from an EMBL/GenBank/DDBJ whole genome shotgun (WGS) entry which is preliminary data.</text>
</comment>
<evidence type="ECO:0000256" key="1">
    <source>
        <dbReference type="SAM" id="MobiDB-lite"/>
    </source>
</evidence>
<evidence type="ECO:0000313" key="3">
    <source>
        <dbReference type="Proteomes" id="UP000225706"/>
    </source>
</evidence>
<dbReference type="Proteomes" id="UP000225706">
    <property type="component" value="Unassembled WGS sequence"/>
</dbReference>
<keyword evidence="3" id="KW-1185">Reference proteome</keyword>
<name>A0A2B4SHR5_STYPI</name>